<keyword evidence="8" id="KW-1185">Reference proteome</keyword>
<dbReference type="InterPro" id="IPR007109">
    <property type="entry name" value="Brix"/>
</dbReference>
<evidence type="ECO:0000313" key="7">
    <source>
        <dbReference type="EnsemblProtists" id="EOD23498"/>
    </source>
</evidence>
<dbReference type="KEGG" id="ehx:EMIHUDRAFT_469515"/>
<dbReference type="PANTHER" id="PTHR12728:SF0">
    <property type="entry name" value="RIBOSOME PRODUCTION FACTOR 2 HOMOLOG"/>
    <property type="match status" value="1"/>
</dbReference>
<feature type="compositionally biased region" description="Gly residues" evidence="5">
    <location>
        <begin position="311"/>
        <end position="321"/>
    </location>
</feature>
<keyword evidence="3 4" id="KW-0539">Nucleus</keyword>
<dbReference type="RefSeq" id="XP_005775927.1">
    <property type="nucleotide sequence ID" value="XM_005775870.1"/>
</dbReference>
<evidence type="ECO:0000256" key="3">
    <source>
        <dbReference type="ARBA" id="ARBA00023242"/>
    </source>
</evidence>
<dbReference type="GO" id="GO:0000463">
    <property type="term" value="P:maturation of LSU-rRNA from tricistronic rRNA transcript (SSU-rRNA, 5.8S rRNA, LSU-rRNA)"/>
    <property type="evidence" value="ECO:0007669"/>
    <property type="project" value="TreeGrafter"/>
</dbReference>
<dbReference type="AlphaFoldDB" id="A0A0D3JJ13"/>
<dbReference type="PaxDb" id="2903-EOD23498"/>
<reference evidence="7" key="2">
    <citation type="submission" date="2024-10" db="UniProtKB">
        <authorList>
            <consortium name="EnsemblProtists"/>
        </authorList>
    </citation>
    <scope>IDENTIFICATION</scope>
</reference>
<dbReference type="PANTHER" id="PTHR12728">
    <property type="entry name" value="BRIX DOMAIN CONTAINING PROTEIN"/>
    <property type="match status" value="1"/>
</dbReference>
<feature type="region of interest" description="Disordered" evidence="5">
    <location>
        <begin position="255"/>
        <end position="334"/>
    </location>
</feature>
<dbReference type="Pfam" id="PF04427">
    <property type="entry name" value="Brix"/>
    <property type="match status" value="1"/>
</dbReference>
<organism evidence="7 8">
    <name type="scientific">Emiliania huxleyi (strain CCMP1516)</name>
    <dbReference type="NCBI Taxonomy" id="280463"/>
    <lineage>
        <taxon>Eukaryota</taxon>
        <taxon>Haptista</taxon>
        <taxon>Haptophyta</taxon>
        <taxon>Prymnesiophyceae</taxon>
        <taxon>Isochrysidales</taxon>
        <taxon>Noelaerhabdaceae</taxon>
        <taxon>Emiliania</taxon>
    </lineage>
</organism>
<evidence type="ECO:0000259" key="6">
    <source>
        <dbReference type="PROSITE" id="PS50833"/>
    </source>
</evidence>
<feature type="domain" description="Brix" evidence="6">
    <location>
        <begin position="29"/>
        <end position="250"/>
    </location>
</feature>
<dbReference type="eggNOG" id="KOG3031">
    <property type="taxonomic scope" value="Eukaryota"/>
</dbReference>
<dbReference type="HOGENOM" id="CLU_049783_0_0_1"/>
<feature type="compositionally biased region" description="Basic and acidic residues" evidence="5">
    <location>
        <begin position="278"/>
        <end position="288"/>
    </location>
</feature>
<dbReference type="EnsemblProtists" id="EOD23498">
    <property type="protein sequence ID" value="EOD23498"/>
    <property type="gene ID" value="EMIHUDRAFT_469515"/>
</dbReference>
<dbReference type="GeneID" id="17269045"/>
<dbReference type="GO" id="GO:0019843">
    <property type="term" value="F:rRNA binding"/>
    <property type="evidence" value="ECO:0007669"/>
    <property type="project" value="UniProtKB-UniRule"/>
</dbReference>
<protein>
    <recommendedName>
        <fullName evidence="4">Ribosome production factor 2 homolog</fullName>
    </recommendedName>
    <alternativeName>
        <fullName evidence="4">Ribosome biogenesis protein RPF2 homolog</fullName>
    </alternativeName>
</protein>
<dbReference type="GO" id="GO:0000027">
    <property type="term" value="P:ribosomal large subunit assembly"/>
    <property type="evidence" value="ECO:0007669"/>
    <property type="project" value="InterPro"/>
</dbReference>
<evidence type="ECO:0000256" key="4">
    <source>
        <dbReference type="RuleBase" id="RU367086"/>
    </source>
</evidence>
<dbReference type="PROSITE" id="PS50833">
    <property type="entry name" value="BRIX"/>
    <property type="match status" value="1"/>
</dbReference>
<dbReference type="STRING" id="2903.R1CKS7"/>
<sequence>MSLESRRAKSARGRRFLAQREPKLVENPRTALLARGQKSSAVVNELLTDLFCLKKPHAKHFRRHNAVHPWEDATPLEFLCQKNDASLFGFGTHSKKRPHNLVLGRCFDHRILDMYEFGVEASAAMAGFARGAGGGASGEAKPLLQFNGDGWENVVELKELRAFLLDWFGGKPAEAIAPLALERVIAFSASPEGWGAADGGSGGSRRLVRLRQYSVKLQKSAEATAPHVALREMGPRVNLVVRRVQRPAPDLLREAMRQPAASSAAPKKARNVSHSKLGGREGRLHLPKQDLSQMPTARMKGLGKRGVAPKQGGGGGGGGGGGKRHKAAAGGGGE</sequence>
<dbReference type="GO" id="GO:0005730">
    <property type="term" value="C:nucleolus"/>
    <property type="evidence" value="ECO:0007669"/>
    <property type="project" value="UniProtKB-SubCell"/>
</dbReference>
<accession>A0A0D3JJ13</accession>
<dbReference type="SMART" id="SM00879">
    <property type="entry name" value="Brix"/>
    <property type="match status" value="1"/>
</dbReference>
<proteinExistence type="inferred from homology"/>
<evidence type="ECO:0000256" key="2">
    <source>
        <dbReference type="ARBA" id="ARBA00010782"/>
    </source>
</evidence>
<name>A0A0D3JJ13_EMIH1</name>
<comment type="similarity">
    <text evidence="2 4">Belongs to the RPF2 family.</text>
</comment>
<comment type="subcellular location">
    <subcellularLocation>
        <location evidence="1 4">Nucleus</location>
        <location evidence="1 4">Nucleolus</location>
    </subcellularLocation>
</comment>
<dbReference type="Proteomes" id="UP000013827">
    <property type="component" value="Unassembled WGS sequence"/>
</dbReference>
<evidence type="ECO:0000256" key="1">
    <source>
        <dbReference type="ARBA" id="ARBA00004604"/>
    </source>
</evidence>
<dbReference type="InterPro" id="IPR039770">
    <property type="entry name" value="Rpf2"/>
</dbReference>
<reference evidence="8" key="1">
    <citation type="journal article" date="2013" name="Nature">
        <title>Pan genome of the phytoplankton Emiliania underpins its global distribution.</title>
        <authorList>
            <person name="Read B.A."/>
            <person name="Kegel J."/>
            <person name="Klute M.J."/>
            <person name="Kuo A."/>
            <person name="Lefebvre S.C."/>
            <person name="Maumus F."/>
            <person name="Mayer C."/>
            <person name="Miller J."/>
            <person name="Monier A."/>
            <person name="Salamov A."/>
            <person name="Young J."/>
            <person name="Aguilar M."/>
            <person name="Claverie J.M."/>
            <person name="Frickenhaus S."/>
            <person name="Gonzalez K."/>
            <person name="Herman E.K."/>
            <person name="Lin Y.C."/>
            <person name="Napier J."/>
            <person name="Ogata H."/>
            <person name="Sarno A.F."/>
            <person name="Shmutz J."/>
            <person name="Schroeder D."/>
            <person name="de Vargas C."/>
            <person name="Verret F."/>
            <person name="von Dassow P."/>
            <person name="Valentin K."/>
            <person name="Van de Peer Y."/>
            <person name="Wheeler G."/>
            <person name="Dacks J.B."/>
            <person name="Delwiche C.F."/>
            <person name="Dyhrman S.T."/>
            <person name="Glockner G."/>
            <person name="John U."/>
            <person name="Richards T."/>
            <person name="Worden A.Z."/>
            <person name="Zhang X."/>
            <person name="Grigoriev I.V."/>
            <person name="Allen A.E."/>
            <person name="Bidle K."/>
            <person name="Borodovsky M."/>
            <person name="Bowler C."/>
            <person name="Brownlee C."/>
            <person name="Cock J.M."/>
            <person name="Elias M."/>
            <person name="Gladyshev V.N."/>
            <person name="Groth M."/>
            <person name="Guda C."/>
            <person name="Hadaegh A."/>
            <person name="Iglesias-Rodriguez M.D."/>
            <person name="Jenkins J."/>
            <person name="Jones B.M."/>
            <person name="Lawson T."/>
            <person name="Leese F."/>
            <person name="Lindquist E."/>
            <person name="Lobanov A."/>
            <person name="Lomsadze A."/>
            <person name="Malik S.B."/>
            <person name="Marsh M.E."/>
            <person name="Mackinder L."/>
            <person name="Mock T."/>
            <person name="Mueller-Roeber B."/>
            <person name="Pagarete A."/>
            <person name="Parker M."/>
            <person name="Probert I."/>
            <person name="Quesneville H."/>
            <person name="Raines C."/>
            <person name="Rensing S.A."/>
            <person name="Riano-Pachon D.M."/>
            <person name="Richier S."/>
            <person name="Rokitta S."/>
            <person name="Shiraiwa Y."/>
            <person name="Soanes D.M."/>
            <person name="van der Giezen M."/>
            <person name="Wahlund T.M."/>
            <person name="Williams B."/>
            <person name="Wilson W."/>
            <person name="Wolfe G."/>
            <person name="Wurch L.L."/>
        </authorList>
    </citation>
    <scope>NUCLEOTIDE SEQUENCE</scope>
</reference>
<evidence type="ECO:0000256" key="5">
    <source>
        <dbReference type="SAM" id="MobiDB-lite"/>
    </source>
</evidence>
<evidence type="ECO:0000313" key="8">
    <source>
        <dbReference type="Proteomes" id="UP000013827"/>
    </source>
</evidence>